<protein>
    <submittedName>
        <fullName evidence="1">23946_t:CDS:1</fullName>
    </submittedName>
</protein>
<sequence>MTSIHITPGKLVATGTIEPELHYGPYMRDWWVFSKDNQEHISYSIPIRNGKSSGVVSSSSMAITSVYQAIFGTKTKFASLSYLDLEQPETFQKLLENVIFCPFIIKIENLSIYVGSLGKITCSNSNIVGHNYMASLFNKYKAKQSVFFQTVNDDNSYSIIIYQDSQIIAEYKDSSPNAVWIQTGVLKSFPDDTLFAINHPTTLQQLDQIYKAKFNHQTLIPNESVGKSAKEWHEIFQSWNQQKSNIIELYTHLSKIYGPNHEFRERELRAWCAIFHATGCTNITLYDKEISK</sequence>
<gene>
    <name evidence="1" type="ORF">RPERSI_LOCUS5833</name>
</gene>
<reference evidence="1" key="1">
    <citation type="submission" date="2021-06" db="EMBL/GenBank/DDBJ databases">
        <authorList>
            <person name="Kallberg Y."/>
            <person name="Tangrot J."/>
            <person name="Rosling A."/>
        </authorList>
    </citation>
    <scope>NUCLEOTIDE SEQUENCE</scope>
    <source>
        <strain evidence="1">MA461A</strain>
    </source>
</reference>
<evidence type="ECO:0000313" key="2">
    <source>
        <dbReference type="Proteomes" id="UP000789920"/>
    </source>
</evidence>
<name>A0ACA9MNR9_9GLOM</name>
<proteinExistence type="predicted"/>
<keyword evidence="2" id="KW-1185">Reference proteome</keyword>
<accession>A0ACA9MNR9</accession>
<dbReference type="Proteomes" id="UP000789920">
    <property type="component" value="Unassembled WGS sequence"/>
</dbReference>
<organism evidence="1 2">
    <name type="scientific">Racocetra persica</name>
    <dbReference type="NCBI Taxonomy" id="160502"/>
    <lineage>
        <taxon>Eukaryota</taxon>
        <taxon>Fungi</taxon>
        <taxon>Fungi incertae sedis</taxon>
        <taxon>Mucoromycota</taxon>
        <taxon>Glomeromycotina</taxon>
        <taxon>Glomeromycetes</taxon>
        <taxon>Diversisporales</taxon>
        <taxon>Gigasporaceae</taxon>
        <taxon>Racocetra</taxon>
    </lineage>
</organism>
<evidence type="ECO:0000313" key="1">
    <source>
        <dbReference type="EMBL" id="CAG8598895.1"/>
    </source>
</evidence>
<feature type="non-terminal residue" evidence="1">
    <location>
        <position position="292"/>
    </location>
</feature>
<dbReference type="EMBL" id="CAJVQC010008990">
    <property type="protein sequence ID" value="CAG8598895.1"/>
    <property type="molecule type" value="Genomic_DNA"/>
</dbReference>
<comment type="caution">
    <text evidence="1">The sequence shown here is derived from an EMBL/GenBank/DDBJ whole genome shotgun (WGS) entry which is preliminary data.</text>
</comment>